<dbReference type="InterPro" id="IPR015424">
    <property type="entry name" value="PyrdxlP-dep_Trfase"/>
</dbReference>
<feature type="transmembrane region" description="Helical" evidence="2">
    <location>
        <begin position="97"/>
        <end position="114"/>
    </location>
</feature>
<dbReference type="PANTHER" id="PTHR14237">
    <property type="entry name" value="MOLYBDOPTERIN COFACTOR SULFURASE MOSC"/>
    <property type="match status" value="1"/>
</dbReference>
<dbReference type="Gene3D" id="3.40.640.10">
    <property type="entry name" value="Type I PLP-dependent aspartate aminotransferase-like (Major domain)"/>
    <property type="match status" value="1"/>
</dbReference>
<feature type="region of interest" description="Disordered" evidence="1">
    <location>
        <begin position="819"/>
        <end position="841"/>
    </location>
</feature>
<dbReference type="EMBL" id="JBHFFA010000001">
    <property type="protein sequence ID" value="KAL2650364.1"/>
    <property type="molecule type" value="Genomic_DNA"/>
</dbReference>
<dbReference type="PANTHER" id="PTHR14237:SF76">
    <property type="entry name" value="OS03G0765800 PROTEIN"/>
    <property type="match status" value="1"/>
</dbReference>
<feature type="region of interest" description="Disordered" evidence="1">
    <location>
        <begin position="1384"/>
        <end position="1407"/>
    </location>
</feature>
<dbReference type="InterPro" id="IPR015421">
    <property type="entry name" value="PyrdxlP-dep_Trfase_major"/>
</dbReference>
<keyword evidence="2" id="KW-1133">Transmembrane helix</keyword>
<dbReference type="Proteomes" id="UP001605036">
    <property type="component" value="Unassembled WGS sequence"/>
</dbReference>
<feature type="region of interest" description="Disordered" evidence="1">
    <location>
        <begin position="1222"/>
        <end position="1261"/>
    </location>
</feature>
<feature type="compositionally biased region" description="Polar residues" evidence="1">
    <location>
        <begin position="1233"/>
        <end position="1244"/>
    </location>
</feature>
<feature type="compositionally biased region" description="Acidic residues" evidence="1">
    <location>
        <begin position="819"/>
        <end position="830"/>
    </location>
</feature>
<name>A0ABD1ZJG5_9MARC</name>
<feature type="compositionally biased region" description="Polar residues" evidence="1">
    <location>
        <begin position="990"/>
        <end position="1010"/>
    </location>
</feature>
<evidence type="ECO:0000313" key="4">
    <source>
        <dbReference type="Proteomes" id="UP001605036"/>
    </source>
</evidence>
<feature type="region of interest" description="Disordered" evidence="1">
    <location>
        <begin position="156"/>
        <end position="200"/>
    </location>
</feature>
<gene>
    <name evidence="3" type="ORF">R1flu_018492</name>
</gene>
<evidence type="ECO:0008006" key="5">
    <source>
        <dbReference type="Google" id="ProtNLM"/>
    </source>
</evidence>
<protein>
    <recommendedName>
        <fullName evidence="5">Molybdenum cofactor sulfurase</fullName>
    </recommendedName>
</protein>
<feature type="compositionally biased region" description="Polar residues" evidence="1">
    <location>
        <begin position="739"/>
        <end position="748"/>
    </location>
</feature>
<comment type="caution">
    <text evidence="3">The sequence shown here is derived from an EMBL/GenBank/DDBJ whole genome shotgun (WGS) entry which is preliminary data.</text>
</comment>
<feature type="compositionally biased region" description="Polar residues" evidence="1">
    <location>
        <begin position="1123"/>
        <end position="1155"/>
    </location>
</feature>
<sequence>MSKSMTIIARDSPSKNLVKILNLSTRMCPFHGVEYLRLQHNVTAETSQWLAGGSYLLSLTNSLTEFRMKPEHLTRASETDRDMAVTQEDKHLGKGHSLAVIISWILGCVMLFPWDALLTINDYYYMVFPVEAVRMETEEAERIADIIEVHASTGIGPKKRKKMPRFSKQLQQARDPKQSTPTSPVTDRSSSISLSSSRRINRTSQARLEARKEFLKVTSKGLTDEVFTNAESLPSLEDSYNHFQQIYPKFSETWAVDHLRDREYSHLMEADHVCMDYCGFGLFSHGQQVVNKASASFGLAYISANLPTHALYGTAEDGTAEAYIRRRVMDYLNVSDQEYSMVFTVSRGSAFKLLAESYPFHLNRRLLTVYDFESEAVNWMAECAKQKGAKIMRACFNWPSLRVGSRELKKQLKAKRKKGESARGLFVFPIQSRMTGAKYSYQWMAQAQQNKWHVLLDVSGLGPKDMDSLGLSLFRPDFIVSSFYKVFGSDPTGFGCLLIKNSAIQSLHNSSRARAVGMVRIVSVSPADGPVARYAEAEEQELEPSSWRVDQQVGVSSFSGPVSSFYSEGNMKKGILPNSKEKVSSAWPKLHTSGEIQSSGYLRSESEIQEEEFDGNNSLFSGRLSGYRGHSWRESEDMSEIEYSGYDLSLEPVGRSGEIEVPKSGSFRKARTSFGSSSGEVEDFDSKPRRSLREILHEPETSPVRVVSGVLLEEDEVPTTLSGLISSFSPRKSYVMSDNETSHISSLNLRRAGDSDESPEEEYEDFASSRFRNETSRDEMMYSSANSEDKFESHFADMRHIEEEIEEREFSRTFLSDIEEEKSEDTDESMDGWNRSDDDSRIHLTPTAEAGDLDIGGYQAELGYLRESRKNPAGRMEVGPQQELLMGERNNEPEAVTQKETTDVEGVKTSIRARIVKFVRRASFRRRKGKEMSESQESPAQGHGTEGLSLSDSDEFGAATPRDEYQSLQRGSQFEEVDGVLQPKPELTEGNLQPDSGTSESSHATGNGVQNAHLFSADGGGTLDEFGRGTSSEKTYITILPGNKSESWDPRPEPINESSDSAGQPGRKSSEEDVPDTASPAVKQEMEGKDNDAGLLDEVSDYAEAVEGSRSSEQDDGGEFPEQGNNGVAVSAPVYNSQGTTDSGPNTPKNGTSDYQAERGVTGDQSFDEAEVHDAQDQRGMNGGLQDLRSGRTISRDDDMFISLQRRLTLAEDIARLDLEGSDDESYYPEQYGSDSYYGSSTPRSGSFQESGGELEEEENGDFRHPRIICKGLDMADSLGLTKTNYRIRYLVNWLVNSLLKLRHPSLNSRGNVLVRIYGPKVKYDRGAAVAFNLFDWKGVFIQPGLVQRLADRNNISLGVGRLCNIVDANLSPEFLAEKERWCGSERSDDGKGGTQSCAGRSDGGRLSSAGKWDPLSIPVVTAALSFVTNFEDVYKLWAFIAKFLDADFLSKEMWKYHSLNQQTVIV</sequence>
<dbReference type="SUPFAM" id="SSF53383">
    <property type="entry name" value="PLP-dependent transferases"/>
    <property type="match status" value="1"/>
</dbReference>
<feature type="compositionally biased region" description="Acidic residues" evidence="1">
    <location>
        <begin position="755"/>
        <end position="765"/>
    </location>
</feature>
<evidence type="ECO:0000256" key="1">
    <source>
        <dbReference type="SAM" id="MobiDB-lite"/>
    </source>
</evidence>
<reference evidence="3 4" key="1">
    <citation type="submission" date="2024-09" db="EMBL/GenBank/DDBJ databases">
        <title>Chromosome-scale assembly of Riccia fluitans.</title>
        <authorList>
            <person name="Paukszto L."/>
            <person name="Sawicki J."/>
            <person name="Karawczyk K."/>
            <person name="Piernik-Szablinska J."/>
            <person name="Szczecinska M."/>
            <person name="Mazdziarz M."/>
        </authorList>
    </citation>
    <scope>NUCLEOTIDE SEQUENCE [LARGE SCALE GENOMIC DNA]</scope>
    <source>
        <strain evidence="3">Rf_01</strain>
        <tissue evidence="3">Aerial parts of the thallus</tissue>
    </source>
</reference>
<accession>A0ABD1ZJG5</accession>
<keyword evidence="2" id="KW-0472">Membrane</keyword>
<feature type="compositionally biased region" description="Low complexity" evidence="1">
    <location>
        <begin position="188"/>
        <end position="200"/>
    </location>
</feature>
<feature type="region of interest" description="Disordered" evidence="1">
    <location>
        <begin position="739"/>
        <end position="765"/>
    </location>
</feature>
<keyword evidence="2" id="KW-0812">Transmembrane</keyword>
<feature type="region of interest" description="Disordered" evidence="1">
    <location>
        <begin position="925"/>
        <end position="1191"/>
    </location>
</feature>
<feature type="region of interest" description="Disordered" evidence="1">
    <location>
        <begin position="871"/>
        <end position="905"/>
    </location>
</feature>
<evidence type="ECO:0000313" key="3">
    <source>
        <dbReference type="EMBL" id="KAL2650364.1"/>
    </source>
</evidence>
<evidence type="ECO:0000256" key="2">
    <source>
        <dbReference type="SAM" id="Phobius"/>
    </source>
</evidence>
<proteinExistence type="predicted"/>
<keyword evidence="4" id="KW-1185">Reference proteome</keyword>
<feature type="compositionally biased region" description="Polar residues" evidence="1">
    <location>
        <begin position="168"/>
        <end position="187"/>
    </location>
</feature>
<organism evidence="3 4">
    <name type="scientific">Riccia fluitans</name>
    <dbReference type="NCBI Taxonomy" id="41844"/>
    <lineage>
        <taxon>Eukaryota</taxon>
        <taxon>Viridiplantae</taxon>
        <taxon>Streptophyta</taxon>
        <taxon>Embryophyta</taxon>
        <taxon>Marchantiophyta</taxon>
        <taxon>Marchantiopsida</taxon>
        <taxon>Marchantiidae</taxon>
        <taxon>Marchantiales</taxon>
        <taxon>Ricciaceae</taxon>
        <taxon>Riccia</taxon>
    </lineage>
</organism>